<dbReference type="AlphaFoldDB" id="A0A6S6Y0X1"/>
<dbReference type="InterPro" id="IPR032687">
    <property type="entry name" value="AraC-type_N"/>
</dbReference>
<evidence type="ECO:0000256" key="1">
    <source>
        <dbReference type="ARBA" id="ARBA00023015"/>
    </source>
</evidence>
<dbReference type="Gene3D" id="1.10.10.60">
    <property type="entry name" value="Homeodomain-like"/>
    <property type="match status" value="1"/>
</dbReference>
<dbReference type="SUPFAM" id="SSF46689">
    <property type="entry name" value="Homeodomain-like"/>
    <property type="match status" value="1"/>
</dbReference>
<keyword evidence="3" id="KW-0804">Transcription</keyword>
<keyword evidence="1" id="KW-0805">Transcription regulation</keyword>
<evidence type="ECO:0000259" key="4">
    <source>
        <dbReference type="PROSITE" id="PS01124"/>
    </source>
</evidence>
<reference evidence="5 6" key="1">
    <citation type="submission" date="2020-03" db="EMBL/GenBank/DDBJ databases">
        <authorList>
            <consortium name="Genoscope - CEA"/>
            <person name="William W."/>
        </authorList>
    </citation>
    <scope>NUCLEOTIDE SEQUENCE [LARGE SCALE GENOMIC DNA]</scope>
    <source>
        <strain evidence="6">DSM 16959</strain>
    </source>
</reference>
<dbReference type="KEGG" id="doe:DENOEST_3896"/>
<dbReference type="PROSITE" id="PS01124">
    <property type="entry name" value="HTH_ARAC_FAMILY_2"/>
    <property type="match status" value="1"/>
</dbReference>
<keyword evidence="6" id="KW-1185">Reference proteome</keyword>
<protein>
    <submittedName>
        <fullName evidence="5">Putative Ornithine utilization regulator</fullName>
    </submittedName>
</protein>
<evidence type="ECO:0000256" key="2">
    <source>
        <dbReference type="ARBA" id="ARBA00023125"/>
    </source>
</evidence>
<dbReference type="EMBL" id="LR778301">
    <property type="protein sequence ID" value="CAB1371050.1"/>
    <property type="molecule type" value="Genomic_DNA"/>
</dbReference>
<accession>A0A6S6Y0X1</accession>
<dbReference type="GO" id="GO:0000976">
    <property type="term" value="F:transcription cis-regulatory region binding"/>
    <property type="evidence" value="ECO:0007669"/>
    <property type="project" value="TreeGrafter"/>
</dbReference>
<organism evidence="5 6">
    <name type="scientific">Denitratisoma oestradiolicum</name>
    <dbReference type="NCBI Taxonomy" id="311182"/>
    <lineage>
        <taxon>Bacteria</taxon>
        <taxon>Pseudomonadati</taxon>
        <taxon>Pseudomonadota</taxon>
        <taxon>Betaproteobacteria</taxon>
        <taxon>Nitrosomonadales</taxon>
        <taxon>Sterolibacteriaceae</taxon>
        <taxon>Denitratisoma</taxon>
    </lineage>
</organism>
<evidence type="ECO:0000256" key="3">
    <source>
        <dbReference type="ARBA" id="ARBA00023163"/>
    </source>
</evidence>
<evidence type="ECO:0000313" key="5">
    <source>
        <dbReference type="EMBL" id="CAB1371050.1"/>
    </source>
</evidence>
<proteinExistence type="predicted"/>
<dbReference type="InterPro" id="IPR018060">
    <property type="entry name" value="HTH_AraC"/>
</dbReference>
<dbReference type="GO" id="GO:0005829">
    <property type="term" value="C:cytosol"/>
    <property type="evidence" value="ECO:0007669"/>
    <property type="project" value="TreeGrafter"/>
</dbReference>
<dbReference type="PANTHER" id="PTHR47894">
    <property type="entry name" value="HTH-TYPE TRANSCRIPTIONAL REGULATOR GADX"/>
    <property type="match status" value="1"/>
</dbReference>
<dbReference type="InterPro" id="IPR009057">
    <property type="entry name" value="Homeodomain-like_sf"/>
</dbReference>
<name>A0A6S6Y0X1_9PROT</name>
<feature type="domain" description="HTH araC/xylS-type" evidence="4">
    <location>
        <begin position="267"/>
        <end position="362"/>
    </location>
</feature>
<keyword evidence="2" id="KW-0238">DNA-binding</keyword>
<dbReference type="SMART" id="SM00342">
    <property type="entry name" value="HTH_ARAC"/>
    <property type="match status" value="1"/>
</dbReference>
<sequence>MDGGISLASTIPFKGVKRSCSLNEQNSADMDADMAGGQLGGNRIVFYLARMRARGFSSQEVLSGTGLTEEQIQGFFLGSSAVYRQIISNMIRLTGNEFIGVELGAEFKISDFGVLGYASLSSSTLRQSRRVLAQYCLLNQHIIRPVSTITEKLWLVEILEIHPLDNLIAFAVEEYVSRAMELAFHLTNRYFPVLEMRVTYDAPSDLSVYQERFNCPIYFNQKKNVIRFDPDHIDDPISLANPEVFRICEQQCQLISSKISKRDSLERKVRDMLISRPGNFPPVDDMADLLAIKPRTLRRQLQAEGISYQQILDETRRDLALQYLEYTALTPKEIGFLLGYNDVSNFRRAFRSWTGSKLSDYR</sequence>
<dbReference type="Pfam" id="PF12625">
    <property type="entry name" value="Arabinose_bd"/>
    <property type="match status" value="1"/>
</dbReference>
<dbReference type="PANTHER" id="PTHR47894:SF1">
    <property type="entry name" value="HTH-TYPE TRANSCRIPTIONAL REGULATOR VQSM"/>
    <property type="match status" value="1"/>
</dbReference>
<gene>
    <name evidence="5" type="ORF">DENOEST_3896</name>
</gene>
<evidence type="ECO:0000313" key="6">
    <source>
        <dbReference type="Proteomes" id="UP000515733"/>
    </source>
</evidence>
<dbReference type="Proteomes" id="UP000515733">
    <property type="component" value="Chromosome"/>
</dbReference>
<dbReference type="Pfam" id="PF12833">
    <property type="entry name" value="HTH_18"/>
    <property type="match status" value="1"/>
</dbReference>
<dbReference type="GO" id="GO:0003700">
    <property type="term" value="F:DNA-binding transcription factor activity"/>
    <property type="evidence" value="ECO:0007669"/>
    <property type="project" value="InterPro"/>
</dbReference>